<evidence type="ECO:0000256" key="2">
    <source>
        <dbReference type="SAM" id="SignalP"/>
    </source>
</evidence>
<organism evidence="3">
    <name type="scientific">Marchantia polymorpha</name>
    <name type="common">Common liverwort</name>
    <name type="synonym">Marchantia aquatica</name>
    <dbReference type="NCBI Taxonomy" id="3197"/>
    <lineage>
        <taxon>Eukaryota</taxon>
        <taxon>Viridiplantae</taxon>
        <taxon>Streptophyta</taxon>
        <taxon>Embryophyta</taxon>
        <taxon>Marchantiophyta</taxon>
        <taxon>Marchantiopsida</taxon>
        <taxon>Marchantiidae</taxon>
        <taxon>Marchantiales</taxon>
        <taxon>Marchantiaceae</taxon>
        <taxon>Marchantia</taxon>
    </lineage>
</organism>
<reference evidence="3" key="1">
    <citation type="journal article" date="2001" name="Proc. Natl. Acad. Sci. U.S.A.">
        <title>The Y chromosome in the liverwort Marchantia polymorpha has accumulated unique repeat sequences harboring a male-specific gene.</title>
        <authorList>
            <person name="Okada S."/>
            <person name="Sone T."/>
            <person name="Fujisawa M."/>
            <person name="Nakayama S."/>
            <person name="Takenaka M."/>
            <person name="Ishizaki K."/>
            <person name="Kono K."/>
            <person name="Shimizu-Ueda Y."/>
            <person name="Hanajiri T."/>
            <person name="Yamato K.T."/>
            <person name="Fukuzawa H."/>
            <person name="Brennicke A."/>
            <person name="Ohyama K."/>
        </authorList>
    </citation>
    <scope>NUCLEOTIDE SEQUENCE</scope>
    <source>
        <strain evidence="3">E</strain>
    </source>
</reference>
<proteinExistence type="predicted"/>
<evidence type="ECO:0000256" key="1">
    <source>
        <dbReference type="ARBA" id="ARBA00022729"/>
    </source>
</evidence>
<evidence type="ECO:0000313" key="3">
    <source>
        <dbReference type="EMBL" id="AAN74746.1"/>
    </source>
</evidence>
<dbReference type="EMBL" id="AF542555">
    <property type="protein sequence ID" value="AAN74746.1"/>
    <property type="molecule type" value="Genomic_DNA"/>
</dbReference>
<name>Q8H6E2_MARPO</name>
<feature type="chain" id="PRO_5004306997" evidence="2">
    <location>
        <begin position="22"/>
        <end position="195"/>
    </location>
</feature>
<feature type="signal peptide" evidence="2">
    <location>
        <begin position="1"/>
        <end position="21"/>
    </location>
</feature>
<dbReference type="AlphaFoldDB" id="Q8H6E2"/>
<sequence>MSILLALSFLALFQMPRLSSALPGGLLDAELRQSLGLESLKLEDHEIPSAAVVPADELAPPILSRNRSAVPASHPNGSALRGVRKLLVGTADRSCALQDLSLTQDPVSSTSGTPTFYVQIVNMCGACAMADIHVACGAWASATPVDPSVFTRLGYNDCLVNNGQPLSSHGTVSFQYSSPAMYFMSIAIATSECSR</sequence>
<accession>Q8H6E2</accession>
<reference evidence="3" key="2">
    <citation type="journal article" date="2002" name="Nucleic Acids Res.">
        <title>Multicopy genes uniquely amplified in the Y chromosome-specific repeats of the liverwort Marchantia polymorpha.</title>
        <authorList>
            <person name="Ishizaki K."/>
            <person name="Shimizu-Ueda Y."/>
            <person name="Okada S."/>
            <person name="Yamamoto M."/>
            <person name="Fujisawa M."/>
            <person name="Yamato K.T."/>
            <person name="Fukuzawa H."/>
            <person name="Ohyama K."/>
        </authorList>
    </citation>
    <scope>NUCLEOTIDE SEQUENCE</scope>
    <source>
        <strain evidence="3">E</strain>
    </source>
</reference>
<dbReference type="Pfam" id="PF24068">
    <property type="entry name" value="TPD1_C"/>
    <property type="match status" value="1"/>
</dbReference>
<gene>
    <name evidence="3" type="primary">M2D3.4</name>
</gene>
<dbReference type="PANTHER" id="PTHR33184:SF78">
    <property type="entry name" value="GNK2-HOMOLOGOUS DOMAIN-CONTAINING PROTEIN"/>
    <property type="match status" value="1"/>
</dbReference>
<protein>
    <submittedName>
        <fullName evidence="3">Uncharacterized protein M2D3.4</fullName>
    </submittedName>
</protein>
<keyword evidence="1 2" id="KW-0732">Signal</keyword>
<dbReference type="PANTHER" id="PTHR33184">
    <property type="entry name" value="PROTEIN TAPETUM DETERMINANT 1-LIKE-RELATED"/>
    <property type="match status" value="1"/>
</dbReference>
<dbReference type="InterPro" id="IPR040361">
    <property type="entry name" value="TPD1"/>
</dbReference>